<keyword evidence="7" id="KW-0808">Transferase</keyword>
<keyword evidence="3" id="KW-0472">Membrane</keyword>
<evidence type="ECO:0000256" key="1">
    <source>
        <dbReference type="ARBA" id="ARBA00006464"/>
    </source>
</evidence>
<gene>
    <name evidence="6" type="ORF">GGQ89_003655</name>
    <name evidence="7" type="ORF">JYA60_01935</name>
</gene>
<dbReference type="EMBL" id="JAFHKU010000096">
    <property type="protein sequence ID" value="MBN3556994.1"/>
    <property type="molecule type" value="Genomic_DNA"/>
</dbReference>
<dbReference type="Gene3D" id="3.40.50.720">
    <property type="entry name" value="NAD(P)-binding Rossmann-like Domain"/>
    <property type="match status" value="1"/>
</dbReference>
<feature type="transmembrane region" description="Helical" evidence="3">
    <location>
        <begin position="226"/>
        <end position="247"/>
    </location>
</feature>
<dbReference type="PANTHER" id="PTHR30576:SF10">
    <property type="entry name" value="SLL5057 PROTEIN"/>
    <property type="match status" value="1"/>
</dbReference>
<dbReference type="SUPFAM" id="SSF51735">
    <property type="entry name" value="NAD(P)-binding Rossmann-fold domains"/>
    <property type="match status" value="1"/>
</dbReference>
<evidence type="ECO:0000313" key="6">
    <source>
        <dbReference type="EMBL" id="MBB4611408.1"/>
    </source>
</evidence>
<keyword evidence="2" id="KW-0270">Exopolysaccharide synthesis</keyword>
<feature type="domain" description="NAD-dependent epimerase/dehydratase" evidence="4">
    <location>
        <begin position="2"/>
        <end position="124"/>
    </location>
</feature>
<reference evidence="6 8" key="1">
    <citation type="submission" date="2020-08" db="EMBL/GenBank/DDBJ databases">
        <title>Genomic Encyclopedia of Type Strains, Phase IV (KMG-IV): sequencing the most valuable type-strain genomes for metagenomic binning, comparative biology and taxonomic classification.</title>
        <authorList>
            <person name="Goeker M."/>
        </authorList>
    </citation>
    <scope>NUCLEOTIDE SEQUENCE [LARGE SCALE GENOMIC DNA]</scope>
    <source>
        <strain evidence="6 8">DSM 14562</strain>
    </source>
</reference>
<feature type="domain" description="Bacterial sugar transferase" evidence="5">
    <location>
        <begin position="221"/>
        <end position="392"/>
    </location>
</feature>
<proteinExistence type="inferred from homology"/>
<dbReference type="PANTHER" id="PTHR30576">
    <property type="entry name" value="COLANIC BIOSYNTHESIS UDP-GLUCOSE LIPID CARRIER TRANSFERASE"/>
    <property type="match status" value="1"/>
</dbReference>
<dbReference type="EMBL" id="JACHNX010000028">
    <property type="protein sequence ID" value="MBB4611408.1"/>
    <property type="molecule type" value="Genomic_DNA"/>
</dbReference>
<sequence>MIVLTGATGFIGSQLVRQLGAGHDLLLVSRDAAAAQSRFPGIPVCDYEALPAHDLTGAVFIHLAVRNNDRPGTIEEFRASNVDGLLDVAAVARRGGAASFINLCSTHALAPKAGDFYGLSKQEGARALAQFWPDGATNLYIPAVYGNDFQGRLAFLGRLPGALHPAVLGFLRQIKPMISIDHLRGVLLELAARRDVSDDPWRTEQYAADPVGNVGLFAAVKRMIDLMAVVAVIALLGWIMVLVAVYIRLDSKGPVIFAQRRVGRGGVVFTCYKFRTMAVGTAHAATHNVSAAAVTKAGQFLRRTKLDELPQIINVLMNEMSLVGPRPCLPLQTELVDFRRARHVLQLKPGITGLAQIGDIDMSDPARLAAWDDRYRAFRTLLGDVGILIRTALGGGSGDRVTPSSR</sequence>
<dbReference type="InterPro" id="IPR003362">
    <property type="entry name" value="Bact_transf"/>
</dbReference>
<evidence type="ECO:0000313" key="7">
    <source>
        <dbReference type="EMBL" id="MBN3556994.1"/>
    </source>
</evidence>
<dbReference type="Pfam" id="PF02397">
    <property type="entry name" value="Bac_transf"/>
    <property type="match status" value="1"/>
</dbReference>
<keyword evidence="3" id="KW-1133">Transmembrane helix</keyword>
<protein>
    <submittedName>
        <fullName evidence="6">Lipopolysaccharide/colanic/teichoic acid biosynthesis glycosyltransferase</fullName>
    </submittedName>
    <submittedName>
        <fullName evidence="7">Sugar transferase</fullName>
    </submittedName>
</protein>
<dbReference type="RefSeq" id="WP_184106693.1">
    <property type="nucleotide sequence ID" value="NZ_JACHNX010000028.1"/>
</dbReference>
<dbReference type="Pfam" id="PF01370">
    <property type="entry name" value="Epimerase"/>
    <property type="match status" value="1"/>
</dbReference>
<dbReference type="Proteomes" id="UP000584663">
    <property type="component" value="Unassembled WGS sequence"/>
</dbReference>
<dbReference type="Proteomes" id="UP000704529">
    <property type="component" value="Unassembled WGS sequence"/>
</dbReference>
<dbReference type="AlphaFoldDB" id="A0AA41DBP9"/>
<evidence type="ECO:0000259" key="5">
    <source>
        <dbReference type="Pfam" id="PF02397"/>
    </source>
</evidence>
<reference evidence="7" key="2">
    <citation type="submission" date="2021-01" db="EMBL/GenBank/DDBJ databases">
        <title>Genome Sequencing of Type Strains.</title>
        <authorList>
            <person name="Lemaire J.F."/>
            <person name="Inderbitzin P."/>
            <person name="Collins S.B."/>
            <person name="Wespe N."/>
            <person name="Knight-Connoni V."/>
        </authorList>
    </citation>
    <scope>NUCLEOTIDE SEQUENCE</scope>
    <source>
        <strain evidence="7">DSM 14562</strain>
    </source>
</reference>
<keyword evidence="8" id="KW-1185">Reference proteome</keyword>
<evidence type="ECO:0000259" key="4">
    <source>
        <dbReference type="Pfam" id="PF01370"/>
    </source>
</evidence>
<dbReference type="GO" id="GO:0000271">
    <property type="term" value="P:polysaccharide biosynthetic process"/>
    <property type="evidence" value="ECO:0007669"/>
    <property type="project" value="UniProtKB-KW"/>
</dbReference>
<evidence type="ECO:0000256" key="3">
    <source>
        <dbReference type="SAM" id="Phobius"/>
    </source>
</evidence>
<comment type="similarity">
    <text evidence="1">Belongs to the bacterial sugar transferase family.</text>
</comment>
<evidence type="ECO:0000256" key="2">
    <source>
        <dbReference type="ARBA" id="ARBA00023169"/>
    </source>
</evidence>
<dbReference type="InterPro" id="IPR036291">
    <property type="entry name" value="NAD(P)-bd_dom_sf"/>
</dbReference>
<organism evidence="7 9">
    <name type="scientific">Sphingomonas yabuuchiae</name>
    <dbReference type="NCBI Taxonomy" id="172044"/>
    <lineage>
        <taxon>Bacteria</taxon>
        <taxon>Pseudomonadati</taxon>
        <taxon>Pseudomonadota</taxon>
        <taxon>Alphaproteobacteria</taxon>
        <taxon>Sphingomonadales</taxon>
        <taxon>Sphingomonadaceae</taxon>
        <taxon>Sphingomonas</taxon>
    </lineage>
</organism>
<dbReference type="GO" id="GO:0016780">
    <property type="term" value="F:phosphotransferase activity, for other substituted phosphate groups"/>
    <property type="evidence" value="ECO:0007669"/>
    <property type="project" value="TreeGrafter"/>
</dbReference>
<evidence type="ECO:0000313" key="9">
    <source>
        <dbReference type="Proteomes" id="UP000704529"/>
    </source>
</evidence>
<name>A0AA41DBP9_9SPHN</name>
<evidence type="ECO:0000313" key="8">
    <source>
        <dbReference type="Proteomes" id="UP000584663"/>
    </source>
</evidence>
<dbReference type="InterPro" id="IPR001509">
    <property type="entry name" value="Epimerase_deHydtase"/>
</dbReference>
<comment type="caution">
    <text evidence="7">The sequence shown here is derived from an EMBL/GenBank/DDBJ whole genome shotgun (WGS) entry which is preliminary data.</text>
</comment>
<keyword evidence="3" id="KW-0812">Transmembrane</keyword>
<accession>A0AA41DBP9</accession>